<sequence>MYKALAIIAQTLVLLITLSGCGGGGGGGGGSRGPVASTLSFPLQTGYKALIVNGLTKSFTVTGSCTGSGTHSTSPANTAATFEGVAGLSATTTLTMSLSNCTPASITDTTLDYYDSNYVPLGNSDVAVGYDVWLTPPSMPTSVTVGATGTIGTKTFYTDSTKATGDGKQITTYVIEADTANTAIVNLISNIYDASDTLIATEQDRYRIDAAGTLTPISADILYADGMHLVLTYS</sequence>
<evidence type="ECO:0008006" key="3">
    <source>
        <dbReference type="Google" id="ProtNLM"/>
    </source>
</evidence>
<name>A0A916J5J9_9PROT</name>
<dbReference type="EMBL" id="CAJQUM010000001">
    <property type="protein sequence ID" value="CAG4884403.1"/>
    <property type="molecule type" value="Genomic_DNA"/>
</dbReference>
<organism evidence="1 2">
    <name type="scientific">Georgfuchsia toluolica</name>
    <dbReference type="NCBI Taxonomy" id="424218"/>
    <lineage>
        <taxon>Bacteria</taxon>
        <taxon>Pseudomonadati</taxon>
        <taxon>Pseudomonadota</taxon>
        <taxon>Betaproteobacteria</taxon>
        <taxon>Nitrosomonadales</taxon>
        <taxon>Sterolibacteriaceae</taxon>
        <taxon>Georgfuchsia</taxon>
    </lineage>
</organism>
<dbReference type="AlphaFoldDB" id="A0A916J5J9"/>
<evidence type="ECO:0000313" key="1">
    <source>
        <dbReference type="EMBL" id="CAG4884403.1"/>
    </source>
</evidence>
<accession>A0A916J5J9</accession>
<proteinExistence type="predicted"/>
<comment type="caution">
    <text evidence="1">The sequence shown here is derived from an EMBL/GenBank/DDBJ whole genome shotgun (WGS) entry which is preliminary data.</text>
</comment>
<dbReference type="PROSITE" id="PS51257">
    <property type="entry name" value="PROKAR_LIPOPROTEIN"/>
    <property type="match status" value="1"/>
</dbReference>
<dbReference type="RefSeq" id="WP_220636259.1">
    <property type="nucleotide sequence ID" value="NZ_CAJQUM010000001.1"/>
</dbReference>
<protein>
    <recommendedName>
        <fullName evidence="3">Lipoprotein</fullName>
    </recommendedName>
</protein>
<reference evidence="1" key="1">
    <citation type="submission" date="2021-04" db="EMBL/GenBank/DDBJ databases">
        <authorList>
            <person name="Hornung B."/>
        </authorList>
    </citation>
    <scope>NUCLEOTIDE SEQUENCE</scope>
    <source>
        <strain evidence="1">G5G6</strain>
    </source>
</reference>
<gene>
    <name evidence="1" type="ORF">GTOL_12286</name>
</gene>
<evidence type="ECO:0000313" key="2">
    <source>
        <dbReference type="Proteomes" id="UP000742786"/>
    </source>
</evidence>
<keyword evidence="2" id="KW-1185">Reference proteome</keyword>
<dbReference type="Proteomes" id="UP000742786">
    <property type="component" value="Unassembled WGS sequence"/>
</dbReference>